<evidence type="ECO:0000313" key="2">
    <source>
        <dbReference type="Proteomes" id="UP000276133"/>
    </source>
</evidence>
<keyword evidence="2" id="KW-1185">Reference proteome</keyword>
<gene>
    <name evidence="1" type="ORF">BpHYR1_051849</name>
</gene>
<protein>
    <submittedName>
        <fullName evidence="1">Uncharacterized protein</fullName>
    </submittedName>
</protein>
<proteinExistence type="predicted"/>
<reference evidence="1 2" key="1">
    <citation type="journal article" date="2018" name="Sci. Rep.">
        <title>Genomic signatures of local adaptation to the degree of environmental predictability in rotifers.</title>
        <authorList>
            <person name="Franch-Gras L."/>
            <person name="Hahn C."/>
            <person name="Garcia-Roger E.M."/>
            <person name="Carmona M.J."/>
            <person name="Serra M."/>
            <person name="Gomez A."/>
        </authorList>
    </citation>
    <scope>NUCLEOTIDE SEQUENCE [LARGE SCALE GENOMIC DNA]</scope>
    <source>
        <strain evidence="1">HYR1</strain>
    </source>
</reference>
<organism evidence="1 2">
    <name type="scientific">Brachionus plicatilis</name>
    <name type="common">Marine rotifer</name>
    <name type="synonym">Brachionus muelleri</name>
    <dbReference type="NCBI Taxonomy" id="10195"/>
    <lineage>
        <taxon>Eukaryota</taxon>
        <taxon>Metazoa</taxon>
        <taxon>Spiralia</taxon>
        <taxon>Gnathifera</taxon>
        <taxon>Rotifera</taxon>
        <taxon>Eurotatoria</taxon>
        <taxon>Monogononta</taxon>
        <taxon>Pseudotrocha</taxon>
        <taxon>Ploima</taxon>
        <taxon>Brachionidae</taxon>
        <taxon>Brachionus</taxon>
    </lineage>
</organism>
<dbReference type="AlphaFoldDB" id="A0A3M7SI21"/>
<name>A0A3M7SI21_BRAPC</name>
<evidence type="ECO:0000313" key="1">
    <source>
        <dbReference type="EMBL" id="RNA35379.1"/>
    </source>
</evidence>
<sequence>MVRFGGRGLRGHVVFEIPTNVIKVQKVQKVPKGTGPNKLNLEKVQKGKLKSHCLSMVFFSQNLIKNDKEWCIRVSTYHLPKNSLQKFNTWGGILFNDVTELAVSSKKKA</sequence>
<dbReference type="EMBL" id="REGN01001331">
    <property type="protein sequence ID" value="RNA35379.1"/>
    <property type="molecule type" value="Genomic_DNA"/>
</dbReference>
<accession>A0A3M7SI21</accession>
<comment type="caution">
    <text evidence="1">The sequence shown here is derived from an EMBL/GenBank/DDBJ whole genome shotgun (WGS) entry which is preliminary data.</text>
</comment>
<dbReference type="Proteomes" id="UP000276133">
    <property type="component" value="Unassembled WGS sequence"/>
</dbReference>